<dbReference type="Pfam" id="PF13671">
    <property type="entry name" value="AAA_33"/>
    <property type="match status" value="1"/>
</dbReference>
<dbReference type="InterPro" id="IPR006001">
    <property type="entry name" value="Therm_gnt_kin"/>
</dbReference>
<dbReference type="GO" id="GO:0046316">
    <property type="term" value="F:gluconokinase activity"/>
    <property type="evidence" value="ECO:0007669"/>
    <property type="project" value="UniProtKB-EC"/>
</dbReference>
<dbReference type="GO" id="GO:0005524">
    <property type="term" value="F:ATP binding"/>
    <property type="evidence" value="ECO:0007669"/>
    <property type="project" value="UniProtKB-KW"/>
</dbReference>
<evidence type="ECO:0000256" key="4">
    <source>
        <dbReference type="ARBA" id="ARBA00022679"/>
    </source>
</evidence>
<evidence type="ECO:0000256" key="1">
    <source>
        <dbReference type="ARBA" id="ARBA00004761"/>
    </source>
</evidence>
<dbReference type="GO" id="GO:0019521">
    <property type="term" value="P:D-gluconate metabolic process"/>
    <property type="evidence" value="ECO:0007669"/>
    <property type="project" value="UniProtKB-KW"/>
</dbReference>
<reference evidence="11" key="1">
    <citation type="journal article" date="2014" name="Int. J. Syst. Evol. Microbiol.">
        <title>Complete genome sequence of Corynebacterium casei LMG S-19264T (=DSM 44701T), isolated from a smear-ripened cheese.</title>
        <authorList>
            <consortium name="US DOE Joint Genome Institute (JGI-PGF)"/>
            <person name="Walter F."/>
            <person name="Albersmeier A."/>
            <person name="Kalinowski J."/>
            <person name="Ruckert C."/>
        </authorList>
    </citation>
    <scope>NUCLEOTIDE SEQUENCE</scope>
    <source>
        <strain evidence="11">JCM 3346</strain>
    </source>
</reference>
<sequence length="178" mass="19295">MPHASSDAGSARTGRGPVLVVMGVSGSGKTTFAELIAHRLGWDFQEGDRLHPDANVAKMASGIPLSDDDREPWLDRIADWIDAHLDADRPAVITCSALKRAYRERLARPDVVFLHLTGPRELIAERLGQRTGHFMPTTLLDSQFETLEPLGAGESGLVIDAQGTPEHVVEQTIAQLGL</sequence>
<keyword evidence="6 10" id="KW-0418">Kinase</keyword>
<evidence type="ECO:0000256" key="5">
    <source>
        <dbReference type="ARBA" id="ARBA00022741"/>
    </source>
</evidence>
<dbReference type="RefSeq" id="WP_308426166.1">
    <property type="nucleotide sequence ID" value="NZ_BMRJ01000005.1"/>
</dbReference>
<evidence type="ECO:0000313" key="12">
    <source>
        <dbReference type="Proteomes" id="UP000610303"/>
    </source>
</evidence>
<dbReference type="CDD" id="cd02021">
    <property type="entry name" value="GntK"/>
    <property type="match status" value="1"/>
</dbReference>
<evidence type="ECO:0000313" key="11">
    <source>
        <dbReference type="EMBL" id="GGR35910.1"/>
    </source>
</evidence>
<evidence type="ECO:0000256" key="7">
    <source>
        <dbReference type="ARBA" id="ARBA00022840"/>
    </source>
</evidence>
<evidence type="ECO:0000256" key="3">
    <source>
        <dbReference type="ARBA" id="ARBA00012054"/>
    </source>
</evidence>
<dbReference type="EMBL" id="BMRJ01000005">
    <property type="protein sequence ID" value="GGR35910.1"/>
    <property type="molecule type" value="Genomic_DNA"/>
</dbReference>
<dbReference type="SUPFAM" id="SSF52540">
    <property type="entry name" value="P-loop containing nucleoside triphosphate hydrolases"/>
    <property type="match status" value="1"/>
</dbReference>
<evidence type="ECO:0000256" key="2">
    <source>
        <dbReference type="ARBA" id="ARBA00008420"/>
    </source>
</evidence>
<comment type="caution">
    <text evidence="11">The sequence shown here is derived from an EMBL/GenBank/DDBJ whole genome shotgun (WGS) entry which is preliminary data.</text>
</comment>
<keyword evidence="7 10" id="KW-0067">ATP-binding</keyword>
<comment type="pathway">
    <text evidence="1">Carbohydrate acid metabolism.</text>
</comment>
<dbReference type="InterPro" id="IPR027417">
    <property type="entry name" value="P-loop_NTPase"/>
</dbReference>
<reference evidence="11" key="2">
    <citation type="submission" date="2020-09" db="EMBL/GenBank/DDBJ databases">
        <authorList>
            <person name="Sun Q."/>
            <person name="Ohkuma M."/>
        </authorList>
    </citation>
    <scope>NUCLEOTIDE SEQUENCE</scope>
    <source>
        <strain evidence="11">JCM 3346</strain>
    </source>
</reference>
<evidence type="ECO:0000256" key="9">
    <source>
        <dbReference type="ARBA" id="ARBA00048090"/>
    </source>
</evidence>
<comment type="catalytic activity">
    <reaction evidence="9 10">
        <text>D-gluconate + ATP = 6-phospho-D-gluconate + ADP + H(+)</text>
        <dbReference type="Rhea" id="RHEA:19433"/>
        <dbReference type="ChEBI" id="CHEBI:15378"/>
        <dbReference type="ChEBI" id="CHEBI:18391"/>
        <dbReference type="ChEBI" id="CHEBI:30616"/>
        <dbReference type="ChEBI" id="CHEBI:58759"/>
        <dbReference type="ChEBI" id="CHEBI:456216"/>
        <dbReference type="EC" id="2.7.1.12"/>
    </reaction>
</comment>
<dbReference type="Proteomes" id="UP000610303">
    <property type="component" value="Unassembled WGS sequence"/>
</dbReference>
<dbReference type="FunFam" id="3.40.50.300:FF:000522">
    <property type="entry name" value="Gluconokinase"/>
    <property type="match status" value="1"/>
</dbReference>
<dbReference type="AlphaFoldDB" id="A0A918KVW7"/>
<keyword evidence="12" id="KW-1185">Reference proteome</keyword>
<gene>
    <name evidence="11" type="ORF">GCM10010196_32430</name>
</gene>
<dbReference type="GO" id="GO:0005737">
    <property type="term" value="C:cytoplasm"/>
    <property type="evidence" value="ECO:0007669"/>
    <property type="project" value="TreeGrafter"/>
</dbReference>
<accession>A0A918KVW7</accession>
<protein>
    <recommendedName>
        <fullName evidence="3 10">Gluconokinase</fullName>
        <ecNumber evidence="3 10">2.7.1.12</ecNumber>
    </recommendedName>
</protein>
<dbReference type="PANTHER" id="PTHR43442:SF3">
    <property type="entry name" value="GLUCONOKINASE-RELATED"/>
    <property type="match status" value="1"/>
</dbReference>
<dbReference type="EC" id="2.7.1.12" evidence="3 10"/>
<evidence type="ECO:0000256" key="6">
    <source>
        <dbReference type="ARBA" id="ARBA00022777"/>
    </source>
</evidence>
<proteinExistence type="inferred from homology"/>
<evidence type="ECO:0000256" key="8">
    <source>
        <dbReference type="ARBA" id="ARBA00023064"/>
    </source>
</evidence>
<dbReference type="NCBIfam" id="TIGR01313">
    <property type="entry name" value="therm_gnt_kin"/>
    <property type="match status" value="1"/>
</dbReference>
<comment type="similarity">
    <text evidence="2 10">Belongs to the gluconokinase GntK/GntV family.</text>
</comment>
<dbReference type="Gene3D" id="3.40.50.300">
    <property type="entry name" value="P-loop containing nucleotide triphosphate hydrolases"/>
    <property type="match status" value="1"/>
</dbReference>
<name>A0A918KVW7_AGRME</name>
<keyword evidence="4 10" id="KW-0808">Transferase</keyword>
<evidence type="ECO:0000256" key="10">
    <source>
        <dbReference type="RuleBase" id="RU363066"/>
    </source>
</evidence>
<dbReference type="PANTHER" id="PTHR43442">
    <property type="entry name" value="GLUCONOKINASE-RELATED"/>
    <property type="match status" value="1"/>
</dbReference>
<keyword evidence="5 10" id="KW-0547">Nucleotide-binding</keyword>
<organism evidence="11 12">
    <name type="scientific">Agromyces mediolanus</name>
    <name type="common">Corynebacterium mediolanum</name>
    <dbReference type="NCBI Taxonomy" id="41986"/>
    <lineage>
        <taxon>Bacteria</taxon>
        <taxon>Bacillati</taxon>
        <taxon>Actinomycetota</taxon>
        <taxon>Actinomycetes</taxon>
        <taxon>Micrococcales</taxon>
        <taxon>Microbacteriaceae</taxon>
        <taxon>Agromyces</taxon>
    </lineage>
</organism>
<keyword evidence="8" id="KW-0311">Gluconate utilization</keyword>